<dbReference type="RefSeq" id="WP_015871156.1">
    <property type="nucleotide sequence ID" value="NZ_CP006664.1"/>
</dbReference>
<evidence type="ECO:0000256" key="3">
    <source>
        <dbReference type="ARBA" id="ARBA00022692"/>
    </source>
</evidence>
<dbReference type="PANTHER" id="PTHR33885:SF3">
    <property type="entry name" value="PHAGE SHOCK PROTEIN C"/>
    <property type="match status" value="1"/>
</dbReference>
<evidence type="ECO:0000256" key="5">
    <source>
        <dbReference type="ARBA" id="ARBA00023136"/>
    </source>
</evidence>
<dbReference type="PANTHER" id="PTHR33885">
    <property type="entry name" value="PHAGE SHOCK PROTEIN C"/>
    <property type="match status" value="1"/>
</dbReference>
<organism evidence="8 9">
    <name type="scientific">Edwardsiella anguillarum ET080813</name>
    <dbReference type="NCBI Taxonomy" id="667120"/>
    <lineage>
        <taxon>Bacteria</taxon>
        <taxon>Pseudomonadati</taxon>
        <taxon>Pseudomonadota</taxon>
        <taxon>Gammaproteobacteria</taxon>
        <taxon>Enterobacterales</taxon>
        <taxon>Hafniaceae</taxon>
        <taxon>Edwardsiella</taxon>
    </lineage>
</organism>
<dbReference type="InterPro" id="IPR052027">
    <property type="entry name" value="PspC"/>
</dbReference>
<keyword evidence="3 6" id="KW-0812">Transmembrane</keyword>
<evidence type="ECO:0000259" key="7">
    <source>
        <dbReference type="Pfam" id="PF04024"/>
    </source>
</evidence>
<proteinExistence type="predicted"/>
<accession>A0A076LV44</accession>
<dbReference type="GeneID" id="33941265"/>
<keyword evidence="5 6" id="KW-0472">Membrane</keyword>
<sequence>MSPSLSPRRLYRLPQRGVFKGVCAGIADYFDVPVALVRAMAVVSIFCGLFVITLAAYLILAFTLPVAQGERPPEAPGVRAQLARTAGELEACEQRLRRLERYVTSPAFSLNRRFRQL</sequence>
<evidence type="ECO:0000256" key="2">
    <source>
        <dbReference type="ARBA" id="ARBA00022475"/>
    </source>
</evidence>
<gene>
    <name evidence="8" type="ORF">ETEE_3909</name>
</gene>
<protein>
    <submittedName>
        <fullName evidence="8">Phage shock protein C</fullName>
    </submittedName>
</protein>
<dbReference type="EMBL" id="CP006664">
    <property type="protein sequence ID" value="AIJ10318.1"/>
    <property type="molecule type" value="Genomic_DNA"/>
</dbReference>
<evidence type="ECO:0000256" key="1">
    <source>
        <dbReference type="ARBA" id="ARBA00004162"/>
    </source>
</evidence>
<dbReference type="Pfam" id="PF04024">
    <property type="entry name" value="PspC"/>
    <property type="match status" value="1"/>
</dbReference>
<name>A0A076LV44_9GAMM</name>
<keyword evidence="2" id="KW-1003">Cell membrane</keyword>
<evidence type="ECO:0000313" key="8">
    <source>
        <dbReference type="EMBL" id="AIJ10318.1"/>
    </source>
</evidence>
<dbReference type="InterPro" id="IPR007168">
    <property type="entry name" value="Phageshock_PspC_N"/>
</dbReference>
<keyword evidence="4 6" id="KW-1133">Transmembrane helix</keyword>
<evidence type="ECO:0000313" key="9">
    <source>
        <dbReference type="Proteomes" id="UP000028681"/>
    </source>
</evidence>
<dbReference type="HOGENOM" id="CLU_137949_2_0_6"/>
<feature type="transmembrane region" description="Helical" evidence="6">
    <location>
        <begin position="39"/>
        <end position="62"/>
    </location>
</feature>
<dbReference type="GO" id="GO:0005886">
    <property type="term" value="C:plasma membrane"/>
    <property type="evidence" value="ECO:0007669"/>
    <property type="project" value="UniProtKB-SubCell"/>
</dbReference>
<comment type="subcellular location">
    <subcellularLocation>
        <location evidence="1">Cell membrane</location>
        <topology evidence="1">Single-pass membrane protein</topology>
    </subcellularLocation>
</comment>
<dbReference type="NCBIfam" id="NF007973">
    <property type="entry name" value="PRK10697.1"/>
    <property type="match status" value="1"/>
</dbReference>
<dbReference type="AlphaFoldDB" id="A0A076LV44"/>
<evidence type="ECO:0000256" key="4">
    <source>
        <dbReference type="ARBA" id="ARBA00022989"/>
    </source>
</evidence>
<reference evidence="8 9" key="1">
    <citation type="journal article" date="2012" name="PLoS ONE">
        <title>Edwardsiella comparative phylogenomics reveal the new intra/inter-species taxonomic relationships, virulence evolution and niche adaptation mechanisms.</title>
        <authorList>
            <person name="Yang M."/>
            <person name="Lv Y."/>
            <person name="Xiao J."/>
            <person name="Wu H."/>
            <person name="Zheng H."/>
            <person name="Liu Q."/>
            <person name="Zhang Y."/>
            <person name="Wang Q."/>
        </authorList>
    </citation>
    <scope>NUCLEOTIDE SEQUENCE [LARGE SCALE GENOMIC DNA]</scope>
    <source>
        <strain evidence="9">080813</strain>
    </source>
</reference>
<feature type="domain" description="Phage shock protein PspC N-terminal" evidence="7">
    <location>
        <begin position="8"/>
        <end position="66"/>
    </location>
</feature>
<dbReference type="Proteomes" id="UP000028681">
    <property type="component" value="Chromosome"/>
</dbReference>
<evidence type="ECO:0000256" key="6">
    <source>
        <dbReference type="SAM" id="Phobius"/>
    </source>
</evidence>
<dbReference type="KEGG" id="ete:ETEE_3909"/>